<dbReference type="Pfam" id="PF00155">
    <property type="entry name" value="Aminotran_1_2"/>
    <property type="match status" value="1"/>
</dbReference>
<dbReference type="AlphaFoldDB" id="A0A840AQF7"/>
<dbReference type="PANTHER" id="PTHR46577:SF1">
    <property type="entry name" value="HTH-TYPE TRANSCRIPTIONAL REGULATORY PROTEIN GABR"/>
    <property type="match status" value="1"/>
</dbReference>
<sequence>MRDREAGARWLEARLGTRAPERILVCPGAQGALLALLGVLAAPGDTIAAEALTYPGLLAAAAHMRLGVDPVTLDASGIIPDAFEELCLRRKPKVLCVNPTLHNPTTTTVPLDRRRRLVDIARRHGVRIIEDDAYGALAPDAPPPLAAIGEDVVYYIAGLSKCLSPALRVAYLVAPSAGDAASLMVAIRATASMASPLTAALATRWLETGTADATLDAIRRETKARQAIVRSSLDGGVQMSPGAFHAWLNLPEHWTRGALVARLRAEGVGLVPSDAFAVADAPEAVRLGLGAPRSAEALKQSLDILSHILSQRPDVSTLVV</sequence>
<gene>
    <name evidence="2" type="ORF">GGR25_003648</name>
</gene>
<proteinExistence type="predicted"/>
<reference evidence="2 3" key="1">
    <citation type="submission" date="2020-08" db="EMBL/GenBank/DDBJ databases">
        <title>Genomic Encyclopedia of Type Strains, Phase IV (KMG-IV): sequencing the most valuable type-strain genomes for metagenomic binning, comparative biology and taxonomic classification.</title>
        <authorList>
            <person name="Goeker M."/>
        </authorList>
    </citation>
    <scope>NUCLEOTIDE SEQUENCE [LARGE SCALE GENOMIC DNA]</scope>
    <source>
        <strain evidence="2 3">DSM 25966</strain>
    </source>
</reference>
<evidence type="ECO:0000259" key="1">
    <source>
        <dbReference type="Pfam" id="PF00155"/>
    </source>
</evidence>
<dbReference type="CDD" id="cd00609">
    <property type="entry name" value="AAT_like"/>
    <property type="match status" value="1"/>
</dbReference>
<comment type="caution">
    <text evidence="2">The sequence shown here is derived from an EMBL/GenBank/DDBJ whole genome shotgun (WGS) entry which is preliminary data.</text>
</comment>
<accession>A0A840AQF7</accession>
<dbReference type="Gene3D" id="3.40.640.10">
    <property type="entry name" value="Type I PLP-dependent aspartate aminotransferase-like (Major domain)"/>
    <property type="match status" value="1"/>
</dbReference>
<dbReference type="RefSeq" id="WP_380147347.1">
    <property type="nucleotide sequence ID" value="NZ_JACIDS010000004.1"/>
</dbReference>
<dbReference type="GO" id="GO:0003677">
    <property type="term" value="F:DNA binding"/>
    <property type="evidence" value="ECO:0007669"/>
    <property type="project" value="UniProtKB-KW"/>
</dbReference>
<dbReference type="Proteomes" id="UP000553963">
    <property type="component" value="Unassembled WGS sequence"/>
</dbReference>
<dbReference type="InterPro" id="IPR015421">
    <property type="entry name" value="PyrdxlP-dep_Trfase_major"/>
</dbReference>
<keyword evidence="2" id="KW-0238">DNA-binding</keyword>
<organism evidence="2 3">
    <name type="scientific">Kaistia hirudinis</name>
    <dbReference type="NCBI Taxonomy" id="1293440"/>
    <lineage>
        <taxon>Bacteria</taxon>
        <taxon>Pseudomonadati</taxon>
        <taxon>Pseudomonadota</taxon>
        <taxon>Alphaproteobacteria</taxon>
        <taxon>Hyphomicrobiales</taxon>
        <taxon>Kaistiaceae</taxon>
        <taxon>Kaistia</taxon>
    </lineage>
</organism>
<evidence type="ECO:0000313" key="2">
    <source>
        <dbReference type="EMBL" id="MBB3932590.1"/>
    </source>
</evidence>
<dbReference type="InterPro" id="IPR051446">
    <property type="entry name" value="HTH_trans_reg/aminotransferase"/>
</dbReference>
<feature type="domain" description="Aminotransferase class I/classII large" evidence="1">
    <location>
        <begin position="17"/>
        <end position="302"/>
    </location>
</feature>
<dbReference type="InterPro" id="IPR015424">
    <property type="entry name" value="PyrdxlP-dep_Trfase"/>
</dbReference>
<dbReference type="InterPro" id="IPR004839">
    <property type="entry name" value="Aminotransferase_I/II_large"/>
</dbReference>
<dbReference type="PANTHER" id="PTHR46577">
    <property type="entry name" value="HTH-TYPE TRANSCRIPTIONAL REGULATORY PROTEIN GABR"/>
    <property type="match status" value="1"/>
</dbReference>
<protein>
    <submittedName>
        <fullName evidence="2">DNA-binding transcriptional MocR family regulator</fullName>
    </submittedName>
</protein>
<dbReference type="GO" id="GO:0030170">
    <property type="term" value="F:pyridoxal phosphate binding"/>
    <property type="evidence" value="ECO:0007669"/>
    <property type="project" value="InterPro"/>
</dbReference>
<dbReference type="EMBL" id="JACIDS010000004">
    <property type="protein sequence ID" value="MBB3932590.1"/>
    <property type="molecule type" value="Genomic_DNA"/>
</dbReference>
<keyword evidence="3" id="KW-1185">Reference proteome</keyword>
<dbReference type="SUPFAM" id="SSF53383">
    <property type="entry name" value="PLP-dependent transferases"/>
    <property type="match status" value="1"/>
</dbReference>
<name>A0A840AQF7_9HYPH</name>
<evidence type="ECO:0000313" key="3">
    <source>
        <dbReference type="Proteomes" id="UP000553963"/>
    </source>
</evidence>